<dbReference type="EMBL" id="PTIU01000041">
    <property type="protein sequence ID" value="PPK51748.1"/>
    <property type="molecule type" value="Genomic_DNA"/>
</dbReference>
<keyword evidence="6 12" id="KW-0547">Nucleotide-binding</keyword>
<comment type="function">
    <text evidence="11 12">Phosphorylation of dTMP to form dTDP in both de novo and salvage pathways of dTTP synthesis.</text>
</comment>
<dbReference type="PANTHER" id="PTHR10344">
    <property type="entry name" value="THYMIDYLATE KINASE"/>
    <property type="match status" value="1"/>
</dbReference>
<organism evidence="15 16">
    <name type="scientific">Marinobacter persicus</name>
    <dbReference type="NCBI Taxonomy" id="930118"/>
    <lineage>
        <taxon>Bacteria</taxon>
        <taxon>Pseudomonadati</taxon>
        <taxon>Pseudomonadota</taxon>
        <taxon>Gammaproteobacteria</taxon>
        <taxon>Pseudomonadales</taxon>
        <taxon>Marinobacteraceae</taxon>
        <taxon>Marinobacter</taxon>
    </lineage>
</organism>
<dbReference type="GO" id="GO:0005829">
    <property type="term" value="C:cytosol"/>
    <property type="evidence" value="ECO:0007669"/>
    <property type="project" value="TreeGrafter"/>
</dbReference>
<dbReference type="NCBIfam" id="TIGR00041">
    <property type="entry name" value="DTMP_kinase"/>
    <property type="match status" value="1"/>
</dbReference>
<comment type="caution">
    <text evidence="15">The sequence shown here is derived from an EMBL/GenBank/DDBJ whole genome shotgun (WGS) entry which is preliminary data.</text>
</comment>
<evidence type="ECO:0000256" key="5">
    <source>
        <dbReference type="ARBA" id="ARBA00022727"/>
    </source>
</evidence>
<keyword evidence="4 12" id="KW-0808">Transferase</keyword>
<protein>
    <recommendedName>
        <fullName evidence="3 12">Thymidylate kinase</fullName>
        <ecNumber evidence="2 12">2.7.4.9</ecNumber>
    </recommendedName>
    <alternativeName>
        <fullName evidence="9 12">dTMP kinase</fullName>
    </alternativeName>
</protein>
<dbReference type="Gene3D" id="3.40.50.300">
    <property type="entry name" value="P-loop containing nucleotide triphosphate hydrolases"/>
    <property type="match status" value="1"/>
</dbReference>
<evidence type="ECO:0000313" key="16">
    <source>
        <dbReference type="Proteomes" id="UP000239446"/>
    </source>
</evidence>
<evidence type="ECO:0000256" key="12">
    <source>
        <dbReference type="HAMAP-Rule" id="MF_00165"/>
    </source>
</evidence>
<evidence type="ECO:0000259" key="13">
    <source>
        <dbReference type="Pfam" id="PF02223"/>
    </source>
</evidence>
<dbReference type="InterPro" id="IPR018094">
    <property type="entry name" value="Thymidylate_kinase"/>
</dbReference>
<accession>A0A2S6G2B6</accession>
<proteinExistence type="inferred from homology"/>
<dbReference type="EMBL" id="PTIT01000034">
    <property type="protein sequence ID" value="PPK50111.1"/>
    <property type="molecule type" value="Genomic_DNA"/>
</dbReference>
<evidence type="ECO:0000256" key="8">
    <source>
        <dbReference type="ARBA" id="ARBA00022840"/>
    </source>
</evidence>
<evidence type="ECO:0000256" key="10">
    <source>
        <dbReference type="ARBA" id="ARBA00048743"/>
    </source>
</evidence>
<evidence type="ECO:0000256" key="7">
    <source>
        <dbReference type="ARBA" id="ARBA00022777"/>
    </source>
</evidence>
<dbReference type="EC" id="2.7.4.9" evidence="2 12"/>
<evidence type="ECO:0000256" key="6">
    <source>
        <dbReference type="ARBA" id="ARBA00022741"/>
    </source>
</evidence>
<dbReference type="FunFam" id="3.40.50.300:FF:000225">
    <property type="entry name" value="Thymidylate kinase"/>
    <property type="match status" value="1"/>
</dbReference>
<dbReference type="InterPro" id="IPR039430">
    <property type="entry name" value="Thymidylate_kin-like_dom"/>
</dbReference>
<dbReference type="Pfam" id="PF02223">
    <property type="entry name" value="Thymidylate_kin"/>
    <property type="match status" value="1"/>
</dbReference>
<name>A0A2S6G2B6_9GAMM</name>
<evidence type="ECO:0000256" key="11">
    <source>
        <dbReference type="ARBA" id="ARBA00057735"/>
    </source>
</evidence>
<dbReference type="OrthoDB" id="9774907at2"/>
<gene>
    <name evidence="12" type="primary">tmk</name>
    <name evidence="15" type="ORF">B0H24_104121</name>
    <name evidence="14" type="ORF">BY455_13422</name>
</gene>
<dbReference type="STRING" id="930118.SAMN05216429_103262"/>
<keyword evidence="17" id="KW-1185">Reference proteome</keyword>
<dbReference type="Proteomes" id="UP000239648">
    <property type="component" value="Unassembled WGS sequence"/>
</dbReference>
<dbReference type="GO" id="GO:0006227">
    <property type="term" value="P:dUDP biosynthetic process"/>
    <property type="evidence" value="ECO:0007669"/>
    <property type="project" value="TreeGrafter"/>
</dbReference>
<keyword evidence="5 12" id="KW-0545">Nucleotide biosynthesis</keyword>
<reference evidence="15 16" key="2">
    <citation type="submission" date="2018-02" db="EMBL/GenBank/DDBJ databases">
        <title>Subsurface microbial communities from deep shales in Ohio and West Virginia, USA.</title>
        <authorList>
            <person name="Wrighton K."/>
        </authorList>
    </citation>
    <scope>NUCLEOTIDE SEQUENCE [LARGE SCALE GENOMIC DNA]</scope>
    <source>
        <strain evidence="15 16">UTICA-S1B9</strain>
    </source>
</reference>
<keyword evidence="8 12" id="KW-0067">ATP-binding</keyword>
<evidence type="ECO:0000256" key="2">
    <source>
        <dbReference type="ARBA" id="ARBA00012980"/>
    </source>
</evidence>
<evidence type="ECO:0000256" key="1">
    <source>
        <dbReference type="ARBA" id="ARBA00009776"/>
    </source>
</evidence>
<dbReference type="RefSeq" id="WP_104417480.1">
    <property type="nucleotide sequence ID" value="NZ_PTIT01000034.1"/>
</dbReference>
<reference evidence="14 17" key="1">
    <citation type="submission" date="2018-02" db="EMBL/GenBank/DDBJ databases">
        <title>Deep subsurface shale carbon reservoir microbial communities from Ohio and West Virginia, USA.</title>
        <authorList>
            <person name="Wrighton K."/>
        </authorList>
    </citation>
    <scope>NUCLEOTIDE SEQUENCE [LARGE SCALE GENOMIC DNA]</scope>
    <source>
        <strain evidence="14 17">UTICA-S1B6</strain>
    </source>
</reference>
<feature type="domain" description="Thymidylate kinase-like" evidence="13">
    <location>
        <begin position="10"/>
        <end position="198"/>
    </location>
</feature>
<sequence length="211" mass="23408">MVARGRFITFEGTEGVGKSTQLKQAAMTLEQLGVDVVVSREPGGTPMAEKIRELLLAPREEAVHETTELLLMFAARAQHLHTKIRPALERGQWVLCDRFTDATFAYQGGGRGVSRARIALLEDLVQGDFRPDHVILLDAPVQTGMARAKKRGELDRFEQEDLAFFQRIRDAYLERATAMPGQYHIVNAELPLEQVSASVSALLTALVQHAC</sequence>
<dbReference type="HAMAP" id="MF_00165">
    <property type="entry name" value="Thymidylate_kinase"/>
    <property type="match status" value="1"/>
</dbReference>
<evidence type="ECO:0000256" key="9">
    <source>
        <dbReference type="ARBA" id="ARBA00029962"/>
    </source>
</evidence>
<feature type="binding site" evidence="12">
    <location>
        <begin position="12"/>
        <end position="19"/>
    </location>
    <ligand>
        <name>ATP</name>
        <dbReference type="ChEBI" id="CHEBI:30616"/>
    </ligand>
</feature>
<dbReference type="PANTHER" id="PTHR10344:SF4">
    <property type="entry name" value="UMP-CMP KINASE 2, MITOCHONDRIAL"/>
    <property type="match status" value="1"/>
</dbReference>
<dbReference type="GO" id="GO:0005524">
    <property type="term" value="F:ATP binding"/>
    <property type="evidence" value="ECO:0007669"/>
    <property type="project" value="UniProtKB-UniRule"/>
</dbReference>
<evidence type="ECO:0000313" key="14">
    <source>
        <dbReference type="EMBL" id="PPK50111.1"/>
    </source>
</evidence>
<evidence type="ECO:0000313" key="17">
    <source>
        <dbReference type="Proteomes" id="UP000239648"/>
    </source>
</evidence>
<dbReference type="AlphaFoldDB" id="A0A2S6G2B6"/>
<evidence type="ECO:0000256" key="3">
    <source>
        <dbReference type="ARBA" id="ARBA00017144"/>
    </source>
</evidence>
<comment type="similarity">
    <text evidence="1 12">Belongs to the thymidylate kinase family.</text>
</comment>
<dbReference type="Proteomes" id="UP000239446">
    <property type="component" value="Unassembled WGS sequence"/>
</dbReference>
<dbReference type="GO" id="GO:0006235">
    <property type="term" value="P:dTTP biosynthetic process"/>
    <property type="evidence" value="ECO:0007669"/>
    <property type="project" value="UniProtKB-UniRule"/>
</dbReference>
<dbReference type="InterPro" id="IPR027417">
    <property type="entry name" value="P-loop_NTPase"/>
</dbReference>
<dbReference type="GO" id="GO:0006233">
    <property type="term" value="P:dTDP biosynthetic process"/>
    <property type="evidence" value="ECO:0007669"/>
    <property type="project" value="InterPro"/>
</dbReference>
<comment type="catalytic activity">
    <reaction evidence="10 12">
        <text>dTMP + ATP = dTDP + ADP</text>
        <dbReference type="Rhea" id="RHEA:13517"/>
        <dbReference type="ChEBI" id="CHEBI:30616"/>
        <dbReference type="ChEBI" id="CHEBI:58369"/>
        <dbReference type="ChEBI" id="CHEBI:63528"/>
        <dbReference type="ChEBI" id="CHEBI:456216"/>
        <dbReference type="EC" id="2.7.4.9"/>
    </reaction>
</comment>
<keyword evidence="7 12" id="KW-0418">Kinase</keyword>
<evidence type="ECO:0000313" key="15">
    <source>
        <dbReference type="EMBL" id="PPK51748.1"/>
    </source>
</evidence>
<dbReference type="GO" id="GO:0004798">
    <property type="term" value="F:dTMP kinase activity"/>
    <property type="evidence" value="ECO:0007669"/>
    <property type="project" value="UniProtKB-UniRule"/>
</dbReference>
<dbReference type="CDD" id="cd01672">
    <property type="entry name" value="TMPK"/>
    <property type="match status" value="1"/>
</dbReference>
<dbReference type="SUPFAM" id="SSF52540">
    <property type="entry name" value="P-loop containing nucleoside triphosphate hydrolases"/>
    <property type="match status" value="1"/>
</dbReference>
<evidence type="ECO:0000256" key="4">
    <source>
        <dbReference type="ARBA" id="ARBA00022679"/>
    </source>
</evidence>